<proteinExistence type="predicted"/>
<dbReference type="Gene3D" id="3.40.366.10">
    <property type="entry name" value="Malonyl-Coenzyme A Acyl Carrier Protein, domain 2"/>
    <property type="match status" value="1"/>
</dbReference>
<dbReference type="InterPro" id="IPR016039">
    <property type="entry name" value="Thiolase-like"/>
</dbReference>
<dbReference type="GO" id="GO:0004312">
    <property type="term" value="F:fatty acid synthase activity"/>
    <property type="evidence" value="ECO:0007669"/>
    <property type="project" value="UniProtKB-EC"/>
</dbReference>
<dbReference type="SUPFAM" id="SSF53901">
    <property type="entry name" value="Thiolase-like"/>
    <property type="match status" value="1"/>
</dbReference>
<dbReference type="SUPFAM" id="SSF50129">
    <property type="entry name" value="GroES-like"/>
    <property type="match status" value="1"/>
</dbReference>
<dbReference type="Gene3D" id="3.90.180.10">
    <property type="entry name" value="Medium-chain alcohol dehydrogenases, catalytic domain"/>
    <property type="match status" value="1"/>
</dbReference>
<dbReference type="Pfam" id="PF00550">
    <property type="entry name" value="PP-binding"/>
    <property type="match status" value="1"/>
</dbReference>
<sequence length="1822" mass="204343">MVERDSLQYGKTLASPLRGNEVVITGISGRFPQSDNVNDLFKNLMYGKDLLTECPEEWNVKGNSLPPRMGRLNGRHKFDSGFFGVNYHQAEILHPACRMLLETTVEAIIDAGFHPSDLKGTKTGVFIGGIMVGYELPWNQYERGNFEMNWLSKGSMAERISYHLGLEGPAMYLDTACNSSGYAMEHAFTAIRSGQCDCAIVGGINVIFTPHITSMLLKFGFLDPDAENNVFDENAKGYVRSEGICVVILQKLNDSKRVYAQIVHTKTNIDGYKETGLLHPSGESKAVLYQELYQEAGLNCQEVNFVEVHSTGTKAGDPEELAGVALVFCKNRDSPLLLGSIKSNIGHTEAASGLCSLIKIVVAFEEKWMPLNINCSNVRCDVPALRENKVSVLRETWCTENENYFAANNSGFGGTNSHLLVKKIAKGRRNDLHSSHQLVCISGRTKKSVSDLLESISTNHLNNDYFDLLRYIFRSDIEHFFYRGFIVLSNDTVQFESFKRITMGKPQVRLRFNLKHEDHIKIGKEFSELTVFSNAIQRVSRMFGNNGSDSQSKFLEITAVQIALIDTLQILDIPIDYVEGSFLGLAYATGKLSTEQSTLLTLKFAELSDDDGHIIWTDDSELKLFAKNSQDSSLMEWFFQNVPKESNGLQSISIGFNNKHHVITDLTSFLISVGRLYEAGLNPNLEKLYPRKEWPIKAPIISPSIHWDHNDDWFIPPLSSEIGTEIKLSFETSNEKWAFLLDHCIDGRPLMSGSMMLHLVWQAHTKMNELTNTRTLLENVKWHNPLVLSNSSSIDLSIQICKISKRFVVVHSGELLISGSVKHQQPIEPLDYPQWTKKSENCLHANSFYKLMNLKNYDYRARYFCLDKVSMDGNQALINWKDNWITFMDTAFTMTGMRRNTQDVVVINSIGYLSIDPQVHMDPLETVHFESGTIRSTCAQARGLLSGRTMKRANLDTPILRNYKFVPLESKLETTEAVVVNIALILENIGETPLRVAECNEPLSVQISDLISEFKTTAVSCNVFDVKTMMMKGTNLVIISRALNRIELVRETVTKLKEGDFLLLHEFVEHPLSNFPTISNTVTVSVYHTQRETVLLLQKSPEFQQPRVVRISNDVPPISELETYLGMGEKVVILTEGNPRSGIIGLVNSLRLRYGRCVSCIFITGKAPRFNIEDHFYKEQLKKSLRVNVWNGNKWGTYVSIPIHVEKRKCAHAIGMVKKGSLGHFRWVEGPLRPCSDGLARVHCVGLNFQDAMVATGKINPLFYPEGIEPNSLNLGMEFAGRDLNGGRVMGLVQEAALSNLVQLDTCLTWRVPDEWTLEDAATVPCAYTITLLCLVKLAKIKAGQTILIHGGSGGIGQSAINIATFFNCTIFTTVGSRQKRNTLKRYYPCLQDTHIGNTRDVSFEQFIMKQTDGRGVDVVLNTLPEEKLDASLRCLSPGGKLFDINNTKALKNGVIDLCRLTNNRAFYGVSLHAILNANIGTRRKLGDLVYFGIRMDYVKPLLRLTCDGDRVEEVLRHMSLSNHIGKVVVKLRDEKGADEQLEAIPKFYAHSEKVYILIGGLESFGIEVTDWLVKRGARKLVILSRNVSDDYQEFKIGLWKEYGSMVTVIPYSLEEFDEVVHESSKWGIVDGIFNLSVGEQAPRDVDVLDAISRKFCPNLRYFVVCLPTSTSDHATKCMETAEVQRICEIRQAEGFPALAIQWGPTADLEFSENDGIKFQQKVSSCLQVLDNLLVRNDVFVTVGAPEKIPHYDNDFVSGLSKIIGINPNHISLHSTLSELGMDSITCVEIQKFLKKDFGISQSLSSLKNCTPHSLKAEVGNV</sequence>
<dbReference type="Pfam" id="PF21089">
    <property type="entry name" value="PKS_DH_N"/>
    <property type="match status" value="1"/>
</dbReference>
<dbReference type="InterPro" id="IPR042104">
    <property type="entry name" value="PKS_dehydratase_sf"/>
</dbReference>
<dbReference type="SMART" id="SM00825">
    <property type="entry name" value="PKS_KS"/>
    <property type="match status" value="1"/>
</dbReference>
<evidence type="ECO:0000256" key="2">
    <source>
        <dbReference type="ARBA" id="ARBA00022857"/>
    </source>
</evidence>
<dbReference type="InterPro" id="IPR014031">
    <property type="entry name" value="Ketoacyl_synth_C"/>
</dbReference>
<dbReference type="InterPro" id="IPR013968">
    <property type="entry name" value="PKS_KR"/>
</dbReference>
<dbReference type="GO" id="GO:0006633">
    <property type="term" value="P:fatty acid biosynthetic process"/>
    <property type="evidence" value="ECO:0007669"/>
    <property type="project" value="UniProtKB-KW"/>
</dbReference>
<evidence type="ECO:0000313" key="5">
    <source>
        <dbReference type="Proteomes" id="UP001329430"/>
    </source>
</evidence>
<gene>
    <name evidence="4" type="ORF">RI129_012369</name>
</gene>
<dbReference type="SUPFAM" id="SSF47336">
    <property type="entry name" value="ACP-like"/>
    <property type="match status" value="1"/>
</dbReference>
<dbReference type="InterPro" id="IPR036291">
    <property type="entry name" value="NAD(P)-bd_dom_sf"/>
</dbReference>
<dbReference type="PROSITE" id="PS52004">
    <property type="entry name" value="KS3_2"/>
    <property type="match status" value="1"/>
</dbReference>
<dbReference type="InterPro" id="IPR011032">
    <property type="entry name" value="GroES-like_sf"/>
</dbReference>
<dbReference type="GO" id="GO:0016787">
    <property type="term" value="F:hydrolase activity"/>
    <property type="evidence" value="ECO:0007669"/>
    <property type="project" value="UniProtKB-KW"/>
</dbReference>
<feature type="domain" description="Ketosynthase family 3 (KS3)" evidence="3">
    <location>
        <begin position="19"/>
        <end position="423"/>
    </location>
</feature>
<dbReference type="EMBL" id="JAVRBK010000010">
    <property type="protein sequence ID" value="KAK5638074.1"/>
    <property type="molecule type" value="Genomic_DNA"/>
</dbReference>
<dbReference type="Gene3D" id="1.10.1200.10">
    <property type="entry name" value="ACP-like"/>
    <property type="match status" value="1"/>
</dbReference>
<dbReference type="GO" id="GO:0016491">
    <property type="term" value="F:oxidoreductase activity"/>
    <property type="evidence" value="ECO:0007669"/>
    <property type="project" value="UniProtKB-KW"/>
</dbReference>
<dbReference type="SMART" id="SM00829">
    <property type="entry name" value="PKS_ER"/>
    <property type="match status" value="1"/>
</dbReference>
<accession>A0AAN7V757</accession>
<dbReference type="Gene3D" id="3.30.70.3290">
    <property type="match status" value="2"/>
</dbReference>
<dbReference type="CDD" id="cd00833">
    <property type="entry name" value="PKS"/>
    <property type="match status" value="1"/>
</dbReference>
<dbReference type="InterPro" id="IPR049391">
    <property type="entry name" value="FAS_pseudo-KR"/>
</dbReference>
<dbReference type="CDD" id="cd05195">
    <property type="entry name" value="enoyl_red"/>
    <property type="match status" value="1"/>
</dbReference>
<evidence type="ECO:0000313" key="4">
    <source>
        <dbReference type="EMBL" id="KAK5638074.1"/>
    </source>
</evidence>
<dbReference type="InterPro" id="IPR014030">
    <property type="entry name" value="Ketoacyl_synth_N"/>
</dbReference>
<dbReference type="InterPro" id="IPR036736">
    <property type="entry name" value="ACP-like_sf"/>
</dbReference>
<dbReference type="Pfam" id="PF00109">
    <property type="entry name" value="ketoacyl-synt"/>
    <property type="match status" value="1"/>
</dbReference>
<dbReference type="PANTHER" id="PTHR43775">
    <property type="entry name" value="FATTY ACID SYNTHASE"/>
    <property type="match status" value="1"/>
</dbReference>
<organism evidence="4 5">
    <name type="scientific">Pyrocoelia pectoralis</name>
    <dbReference type="NCBI Taxonomy" id="417401"/>
    <lineage>
        <taxon>Eukaryota</taxon>
        <taxon>Metazoa</taxon>
        <taxon>Ecdysozoa</taxon>
        <taxon>Arthropoda</taxon>
        <taxon>Hexapoda</taxon>
        <taxon>Insecta</taxon>
        <taxon>Pterygota</taxon>
        <taxon>Neoptera</taxon>
        <taxon>Endopterygota</taxon>
        <taxon>Coleoptera</taxon>
        <taxon>Polyphaga</taxon>
        <taxon>Elateriformia</taxon>
        <taxon>Elateroidea</taxon>
        <taxon>Lampyridae</taxon>
        <taxon>Lampyrinae</taxon>
        <taxon>Pyrocoelia</taxon>
    </lineage>
</organism>
<dbReference type="Pfam" id="PF02801">
    <property type="entry name" value="Ketoacyl-synt_C"/>
    <property type="match status" value="1"/>
</dbReference>
<keyword evidence="5" id="KW-1185">Reference proteome</keyword>
<dbReference type="InterPro" id="IPR032821">
    <property type="entry name" value="PKS_assoc"/>
</dbReference>
<dbReference type="InterPro" id="IPR050091">
    <property type="entry name" value="PKS_NRPS_Biosynth_Enz"/>
</dbReference>
<dbReference type="Pfam" id="PF21149">
    <property type="entry name" value="FAS_pseudo-KR"/>
    <property type="match status" value="1"/>
</dbReference>
<comment type="caution">
    <text evidence="4">The sequence shown here is derived from an EMBL/GenBank/DDBJ whole genome shotgun (WGS) entry which is preliminary data.</text>
</comment>
<dbReference type="Pfam" id="PF16197">
    <property type="entry name" value="KAsynt_C_assoc"/>
    <property type="match status" value="1"/>
</dbReference>
<dbReference type="SUPFAM" id="SSF51735">
    <property type="entry name" value="NAD(P)-binding Rossmann-fold domains"/>
    <property type="match status" value="1"/>
</dbReference>
<name>A0AAN7V757_9COLE</name>
<reference evidence="4 5" key="1">
    <citation type="journal article" date="2024" name="Insects">
        <title>An Improved Chromosome-Level Genome Assembly of the Firefly Pyrocoelia pectoralis.</title>
        <authorList>
            <person name="Fu X."/>
            <person name="Meyer-Rochow V.B."/>
            <person name="Ballantyne L."/>
            <person name="Zhu X."/>
        </authorList>
    </citation>
    <scope>NUCLEOTIDE SEQUENCE [LARGE SCALE GENOMIC DNA]</scope>
    <source>
        <strain evidence="4">XCY_ONT2</strain>
    </source>
</reference>
<dbReference type="InterPro" id="IPR020843">
    <property type="entry name" value="ER"/>
</dbReference>
<dbReference type="InterPro" id="IPR013149">
    <property type="entry name" value="ADH-like_C"/>
</dbReference>
<dbReference type="Pfam" id="PF08659">
    <property type="entry name" value="KR"/>
    <property type="match status" value="1"/>
</dbReference>
<keyword evidence="1" id="KW-0808">Transferase</keyword>
<protein>
    <recommendedName>
        <fullName evidence="3">Ketosynthase family 3 (KS3) domain-containing protein</fullName>
    </recommendedName>
</protein>
<dbReference type="Gene3D" id="3.40.47.10">
    <property type="match status" value="1"/>
</dbReference>
<keyword evidence="2" id="KW-0521">NADP</keyword>
<dbReference type="Pfam" id="PF00107">
    <property type="entry name" value="ADH_zinc_N"/>
    <property type="match status" value="1"/>
</dbReference>
<dbReference type="Proteomes" id="UP001329430">
    <property type="component" value="Chromosome 10"/>
</dbReference>
<evidence type="ECO:0000259" key="3">
    <source>
        <dbReference type="PROSITE" id="PS52004"/>
    </source>
</evidence>
<dbReference type="PANTHER" id="PTHR43775:SF23">
    <property type="entry name" value="FATTY ACID SYNTHASE 3"/>
    <property type="match status" value="1"/>
</dbReference>
<dbReference type="Gene3D" id="3.10.129.110">
    <property type="entry name" value="Polyketide synthase dehydratase"/>
    <property type="match status" value="1"/>
</dbReference>
<dbReference type="InterPro" id="IPR020841">
    <property type="entry name" value="PKS_Beta-ketoAc_synthase_dom"/>
</dbReference>
<dbReference type="InterPro" id="IPR001227">
    <property type="entry name" value="Ac_transferase_dom_sf"/>
</dbReference>
<dbReference type="InterPro" id="IPR049552">
    <property type="entry name" value="PKS_DH_N"/>
</dbReference>
<dbReference type="InterPro" id="IPR009081">
    <property type="entry name" value="PP-bd_ACP"/>
</dbReference>
<dbReference type="Gene3D" id="3.40.50.720">
    <property type="entry name" value="NAD(P)-binding Rossmann-like Domain"/>
    <property type="match status" value="1"/>
</dbReference>
<evidence type="ECO:0000256" key="1">
    <source>
        <dbReference type="ARBA" id="ARBA00022679"/>
    </source>
</evidence>